<keyword evidence="3" id="KW-0282">Flagellum</keyword>
<keyword evidence="3" id="KW-0969">Cilium</keyword>
<dbReference type="EMBL" id="JACJID010000006">
    <property type="protein sequence ID" value="MBA8929797.1"/>
    <property type="molecule type" value="Genomic_DNA"/>
</dbReference>
<keyword evidence="2" id="KW-1133">Transmembrane helix</keyword>
<keyword evidence="4" id="KW-1185">Reference proteome</keyword>
<feature type="transmembrane region" description="Helical" evidence="2">
    <location>
        <begin position="136"/>
        <end position="153"/>
    </location>
</feature>
<proteinExistence type="predicted"/>
<feature type="region of interest" description="Disordered" evidence="1">
    <location>
        <begin position="49"/>
        <end position="92"/>
    </location>
</feature>
<evidence type="ECO:0000313" key="3">
    <source>
        <dbReference type="EMBL" id="MBA8929797.1"/>
    </source>
</evidence>
<feature type="transmembrane region" description="Helical" evidence="2">
    <location>
        <begin position="113"/>
        <end position="130"/>
    </location>
</feature>
<feature type="region of interest" description="Disordered" evidence="1">
    <location>
        <begin position="174"/>
        <end position="235"/>
    </location>
</feature>
<keyword evidence="2" id="KW-0472">Membrane</keyword>
<evidence type="ECO:0000256" key="1">
    <source>
        <dbReference type="SAM" id="MobiDB-lite"/>
    </source>
</evidence>
<dbReference type="Proteomes" id="UP000517916">
    <property type="component" value="Unassembled WGS sequence"/>
</dbReference>
<sequence>MPSSLIIVALVVAWLVVLVPMIARKRQEVAKTADSALASRVVRGAHAQAEDAEEELDMAHVGESETATPDEDEVTEQPEYYEQPRPYRPGRGGYDPEAAAATARAKYAFRQRVVLLLLLAAVVTGLVAGLALPLVWGAHGAVDLVLVGYLVYLRRQVRIEQEIRERRSARTRHLVEDEEYDEDGYEYEAEQHAEEPAEPEQLVEEAPRQSPPSRPVFRPRQAAPGTVVVDIDDEDPAFEDLDVPARRQFRRAVGE</sequence>
<feature type="transmembrane region" description="Helical" evidence="2">
    <location>
        <begin position="6"/>
        <end position="23"/>
    </location>
</feature>
<keyword evidence="2" id="KW-0812">Transmembrane</keyword>
<organism evidence="3 4">
    <name type="scientific">Kutzneria viridogrisea</name>
    <dbReference type="NCBI Taxonomy" id="47990"/>
    <lineage>
        <taxon>Bacteria</taxon>
        <taxon>Bacillati</taxon>
        <taxon>Actinomycetota</taxon>
        <taxon>Actinomycetes</taxon>
        <taxon>Pseudonocardiales</taxon>
        <taxon>Pseudonocardiaceae</taxon>
        <taxon>Kutzneria</taxon>
    </lineage>
</organism>
<dbReference type="InterPro" id="IPR053779">
    <property type="entry name" value="GlpR"/>
</dbReference>
<keyword evidence="3" id="KW-0966">Cell projection</keyword>
<protein>
    <submittedName>
        <fullName evidence="3">Flagellar basal body-associated protein FliL</fullName>
    </submittedName>
</protein>
<feature type="compositionally biased region" description="Acidic residues" evidence="1">
    <location>
        <begin position="176"/>
        <end position="188"/>
    </location>
</feature>
<reference evidence="3 4" key="1">
    <citation type="submission" date="2020-08" db="EMBL/GenBank/DDBJ databases">
        <title>Genomic Encyclopedia of Archaeal and Bacterial Type Strains, Phase II (KMG-II): from individual species to whole genera.</title>
        <authorList>
            <person name="Goeker M."/>
        </authorList>
    </citation>
    <scope>NUCLEOTIDE SEQUENCE [LARGE SCALE GENOMIC DNA]</scope>
    <source>
        <strain evidence="3 4">DSM 43850</strain>
    </source>
</reference>
<dbReference type="NCBIfam" id="NF045516">
    <property type="entry name" value="GlpR"/>
    <property type="match status" value="1"/>
</dbReference>
<gene>
    <name evidence="3" type="ORF">BC739_007030</name>
</gene>
<name>A0ABR6BT76_9PSEU</name>
<accession>A0ABR6BT76</accession>
<evidence type="ECO:0000313" key="4">
    <source>
        <dbReference type="Proteomes" id="UP000517916"/>
    </source>
</evidence>
<dbReference type="RefSeq" id="WP_025354387.1">
    <property type="nucleotide sequence ID" value="NZ_BAAABQ010000031.1"/>
</dbReference>
<comment type="caution">
    <text evidence="3">The sequence shown here is derived from an EMBL/GenBank/DDBJ whole genome shotgun (WGS) entry which is preliminary data.</text>
</comment>
<evidence type="ECO:0000256" key="2">
    <source>
        <dbReference type="SAM" id="Phobius"/>
    </source>
</evidence>